<dbReference type="EMBL" id="MTKT01001810">
    <property type="protein sequence ID" value="OWM83641.1"/>
    <property type="molecule type" value="Genomic_DNA"/>
</dbReference>
<proteinExistence type="predicted"/>
<dbReference type="Proteomes" id="UP000197138">
    <property type="component" value="Unassembled WGS sequence"/>
</dbReference>
<organism evidence="1 2">
    <name type="scientific">Punica granatum</name>
    <name type="common">Pomegranate</name>
    <dbReference type="NCBI Taxonomy" id="22663"/>
    <lineage>
        <taxon>Eukaryota</taxon>
        <taxon>Viridiplantae</taxon>
        <taxon>Streptophyta</taxon>
        <taxon>Embryophyta</taxon>
        <taxon>Tracheophyta</taxon>
        <taxon>Spermatophyta</taxon>
        <taxon>Magnoliopsida</taxon>
        <taxon>eudicotyledons</taxon>
        <taxon>Gunneridae</taxon>
        <taxon>Pentapetalae</taxon>
        <taxon>rosids</taxon>
        <taxon>malvids</taxon>
        <taxon>Myrtales</taxon>
        <taxon>Lythraceae</taxon>
        <taxon>Punica</taxon>
    </lineage>
</organism>
<dbReference type="AlphaFoldDB" id="A0A218XGQ1"/>
<evidence type="ECO:0000313" key="2">
    <source>
        <dbReference type="Proteomes" id="UP000197138"/>
    </source>
</evidence>
<evidence type="ECO:0000313" key="1">
    <source>
        <dbReference type="EMBL" id="OWM83641.1"/>
    </source>
</evidence>
<reference evidence="2" key="1">
    <citation type="journal article" date="2017" name="Plant J.">
        <title>The pomegranate (Punica granatum L.) genome and the genomics of punicalagin biosynthesis.</title>
        <authorList>
            <person name="Qin G."/>
            <person name="Xu C."/>
            <person name="Ming R."/>
            <person name="Tang H."/>
            <person name="Guyot R."/>
            <person name="Kramer E.M."/>
            <person name="Hu Y."/>
            <person name="Yi X."/>
            <person name="Qi Y."/>
            <person name="Xu X."/>
            <person name="Gao Z."/>
            <person name="Pan H."/>
            <person name="Jian J."/>
            <person name="Tian Y."/>
            <person name="Yue Z."/>
            <person name="Xu Y."/>
        </authorList>
    </citation>
    <scope>NUCLEOTIDE SEQUENCE [LARGE SCALE GENOMIC DNA]</scope>
    <source>
        <strain evidence="2">cv. Dabenzi</strain>
    </source>
</reference>
<comment type="caution">
    <text evidence="1">The sequence shown here is derived from an EMBL/GenBank/DDBJ whole genome shotgun (WGS) entry which is preliminary data.</text>
</comment>
<accession>A0A218XGQ1</accession>
<protein>
    <submittedName>
        <fullName evidence="1">Uncharacterized protein</fullName>
    </submittedName>
</protein>
<gene>
    <name evidence="1" type="ORF">CDL15_Pgr004070</name>
</gene>
<name>A0A218XGQ1_PUNGR</name>
<sequence length="70" mass="8210">MSTVKPQMDSTQQLIVSQQDMFNHYIAQQQIAMEQQRMYMKSFCSSMARVVCFEPPRFPPPPQFPPMPQL</sequence>